<reference evidence="1 2" key="1">
    <citation type="submission" date="2018-06" db="EMBL/GenBank/DDBJ databases">
        <title>Genomic Encyclopedia of Archaeal and Bacterial Type Strains, Phase II (KMG-II): from individual species to whole genera.</title>
        <authorList>
            <person name="Goeker M."/>
        </authorList>
    </citation>
    <scope>NUCLEOTIDE SEQUENCE [LARGE SCALE GENOMIC DNA]</scope>
    <source>
        <strain evidence="1 2">DSM 6779</strain>
    </source>
</reference>
<sequence>MNSEHIIERYGNLMKLESLISMDEKILPNTFVLEAPEPFPGFFGYYNEVPVDAKPLYVYFVLKHLYTLEEVTRAWLKIRTHFPAVNMHAAAGTVNIYNDLYHVLRIRHLDTYDQIAQLQELFIKEGFELAKKPSHKIEAQAIIRIKKFFILKEIDHGIYLDMTEKDHGYIVIPKLLSWKEFDDITHQVKNNWEKSNFDAAIGHFHNNFEITDMIRIYNPTLSLNYLQEIKAKYLARIK</sequence>
<dbReference type="EMBL" id="QKZK01000039">
    <property type="protein sequence ID" value="PZX11399.1"/>
    <property type="molecule type" value="Genomic_DNA"/>
</dbReference>
<evidence type="ECO:0000313" key="1">
    <source>
        <dbReference type="EMBL" id="PZX11399.1"/>
    </source>
</evidence>
<proteinExistence type="predicted"/>
<accession>A0A2W7PPU8</accession>
<dbReference type="OrthoDB" id="1117347at2"/>
<dbReference type="Proteomes" id="UP000249239">
    <property type="component" value="Unassembled WGS sequence"/>
</dbReference>
<gene>
    <name evidence="1" type="ORF">LX69_03126</name>
</gene>
<keyword evidence="2" id="KW-1185">Reference proteome</keyword>
<evidence type="ECO:0000313" key="2">
    <source>
        <dbReference type="Proteomes" id="UP000249239"/>
    </source>
</evidence>
<name>A0A2W7PPU8_9BACT</name>
<protein>
    <submittedName>
        <fullName evidence="1">Uncharacterized protein</fullName>
    </submittedName>
</protein>
<dbReference type="AlphaFoldDB" id="A0A2W7PPU8"/>
<organism evidence="1 2">
    <name type="scientific">Breznakibacter xylanolyticus</name>
    <dbReference type="NCBI Taxonomy" id="990"/>
    <lineage>
        <taxon>Bacteria</taxon>
        <taxon>Pseudomonadati</taxon>
        <taxon>Bacteroidota</taxon>
        <taxon>Bacteroidia</taxon>
        <taxon>Marinilabiliales</taxon>
        <taxon>Marinilabiliaceae</taxon>
        <taxon>Breznakibacter</taxon>
    </lineage>
</organism>
<comment type="caution">
    <text evidence="1">The sequence shown here is derived from an EMBL/GenBank/DDBJ whole genome shotgun (WGS) entry which is preliminary data.</text>
</comment>
<dbReference type="RefSeq" id="WP_111446927.1">
    <property type="nucleotide sequence ID" value="NZ_QKZK01000039.1"/>
</dbReference>